<evidence type="ECO:0000256" key="4">
    <source>
        <dbReference type="ARBA" id="ARBA00022989"/>
    </source>
</evidence>
<dbReference type="EMBL" id="JAPAAF010000020">
    <property type="protein sequence ID" value="MCW0483659.1"/>
    <property type="molecule type" value="Genomic_DNA"/>
</dbReference>
<sequence length="314" mass="35124">MKNVVLSVLLVLLSGWLLAQTPDPAVAASTQTEVADTIPEKQGAMEKAVGKMPGEELKQIFSFSKIFWAIVFFAVGYFVIRFLSRSIETWSEKNAERRIRWKAILPVFKIVSWMIVSYIIIRGIFQPPVESLIALGASVGVAVGFASQDVLKNVFGGFVILIDRPFKVGDKIEVGQVYGEVLDMSLRSTRIHTPDDSVVTLPNGDLLNQPISNANSGESNCQVVAEIYLPITIDTNLVRQIAIEAAQTSRFVYLAKPIVVLFFNDIKHNKLCYKMRLKAYVMDIRYEFQFKSEMTETVLRELLTAGLIDPKISI</sequence>
<comment type="similarity">
    <text evidence="2">Belongs to the MscS (TC 1.A.23) family.</text>
</comment>
<feature type="chain" id="PRO_5041212863" evidence="7">
    <location>
        <begin position="20"/>
        <end position="314"/>
    </location>
</feature>
<keyword evidence="4 6" id="KW-1133">Transmembrane helix</keyword>
<proteinExistence type="inferred from homology"/>
<dbReference type="SUPFAM" id="SSF50182">
    <property type="entry name" value="Sm-like ribonucleoproteins"/>
    <property type="match status" value="1"/>
</dbReference>
<organism evidence="9 10">
    <name type="scientific">Gaoshiqia sediminis</name>
    <dbReference type="NCBI Taxonomy" id="2986998"/>
    <lineage>
        <taxon>Bacteria</taxon>
        <taxon>Pseudomonadati</taxon>
        <taxon>Bacteroidota</taxon>
        <taxon>Bacteroidia</taxon>
        <taxon>Marinilabiliales</taxon>
        <taxon>Prolixibacteraceae</taxon>
        <taxon>Gaoshiqia</taxon>
    </lineage>
</organism>
<keyword evidence="7" id="KW-0732">Signal</keyword>
<keyword evidence="10" id="KW-1185">Reference proteome</keyword>
<feature type="signal peptide" evidence="7">
    <location>
        <begin position="1"/>
        <end position="19"/>
    </location>
</feature>
<dbReference type="Gene3D" id="2.30.30.60">
    <property type="match status" value="1"/>
</dbReference>
<evidence type="ECO:0000313" key="10">
    <source>
        <dbReference type="Proteomes" id="UP001163821"/>
    </source>
</evidence>
<name>A0AA41Y588_9BACT</name>
<dbReference type="RefSeq" id="WP_282592261.1">
    <property type="nucleotide sequence ID" value="NZ_JAPAAF010000020.1"/>
</dbReference>
<keyword evidence="3 6" id="KW-0812">Transmembrane</keyword>
<dbReference type="GO" id="GO:0016020">
    <property type="term" value="C:membrane"/>
    <property type="evidence" value="ECO:0007669"/>
    <property type="project" value="UniProtKB-SubCell"/>
</dbReference>
<protein>
    <submittedName>
        <fullName evidence="9">Mechanosensitive ion channel family protein</fullName>
    </submittedName>
</protein>
<evidence type="ECO:0000256" key="5">
    <source>
        <dbReference type="ARBA" id="ARBA00023136"/>
    </source>
</evidence>
<evidence type="ECO:0000256" key="6">
    <source>
        <dbReference type="SAM" id="Phobius"/>
    </source>
</evidence>
<comment type="subcellular location">
    <subcellularLocation>
        <location evidence="1">Membrane</location>
        <topology evidence="1">Multi-pass membrane protein</topology>
    </subcellularLocation>
</comment>
<dbReference type="Gene3D" id="1.10.287.1260">
    <property type="match status" value="1"/>
</dbReference>
<accession>A0AA41Y588</accession>
<evidence type="ECO:0000259" key="8">
    <source>
        <dbReference type="Pfam" id="PF00924"/>
    </source>
</evidence>
<evidence type="ECO:0000256" key="7">
    <source>
        <dbReference type="SAM" id="SignalP"/>
    </source>
</evidence>
<keyword evidence="5 6" id="KW-0472">Membrane</keyword>
<evidence type="ECO:0000313" key="9">
    <source>
        <dbReference type="EMBL" id="MCW0483659.1"/>
    </source>
</evidence>
<dbReference type="GO" id="GO:0008381">
    <property type="term" value="F:mechanosensitive monoatomic ion channel activity"/>
    <property type="evidence" value="ECO:0007669"/>
    <property type="project" value="InterPro"/>
</dbReference>
<evidence type="ECO:0000256" key="1">
    <source>
        <dbReference type="ARBA" id="ARBA00004141"/>
    </source>
</evidence>
<dbReference type="InterPro" id="IPR045275">
    <property type="entry name" value="MscS_archaea/bacteria_type"/>
</dbReference>
<dbReference type="InterPro" id="IPR023408">
    <property type="entry name" value="MscS_beta-dom_sf"/>
</dbReference>
<evidence type="ECO:0000256" key="2">
    <source>
        <dbReference type="ARBA" id="ARBA00008017"/>
    </source>
</evidence>
<dbReference type="InterPro" id="IPR011014">
    <property type="entry name" value="MscS_channel_TM-2"/>
</dbReference>
<dbReference type="InterPro" id="IPR006685">
    <property type="entry name" value="MscS_channel_2nd"/>
</dbReference>
<dbReference type="Pfam" id="PF00924">
    <property type="entry name" value="MS_channel_2nd"/>
    <property type="match status" value="1"/>
</dbReference>
<dbReference type="InterPro" id="IPR010920">
    <property type="entry name" value="LSM_dom_sf"/>
</dbReference>
<evidence type="ECO:0000256" key="3">
    <source>
        <dbReference type="ARBA" id="ARBA00022692"/>
    </source>
</evidence>
<gene>
    <name evidence="9" type="ORF">N2K84_13025</name>
</gene>
<dbReference type="SUPFAM" id="SSF82861">
    <property type="entry name" value="Mechanosensitive channel protein MscS (YggB), transmembrane region"/>
    <property type="match status" value="1"/>
</dbReference>
<dbReference type="PANTHER" id="PTHR30221:SF1">
    <property type="entry name" value="SMALL-CONDUCTANCE MECHANOSENSITIVE CHANNEL"/>
    <property type="match status" value="1"/>
</dbReference>
<feature type="transmembrane region" description="Helical" evidence="6">
    <location>
        <begin position="103"/>
        <end position="125"/>
    </location>
</feature>
<reference evidence="9" key="1">
    <citation type="submission" date="2022-10" db="EMBL/GenBank/DDBJ databases">
        <title>Gaoshiqiia sediminis gen. nov., sp. nov., isolated from coastal sediment.</title>
        <authorList>
            <person name="Yu W.X."/>
            <person name="Mu D.S."/>
            <person name="Du J.Z."/>
            <person name="Liang Y.Q."/>
        </authorList>
    </citation>
    <scope>NUCLEOTIDE SEQUENCE</scope>
    <source>
        <strain evidence="9">A06</strain>
    </source>
</reference>
<dbReference type="PANTHER" id="PTHR30221">
    <property type="entry name" value="SMALL-CONDUCTANCE MECHANOSENSITIVE CHANNEL"/>
    <property type="match status" value="1"/>
</dbReference>
<dbReference type="AlphaFoldDB" id="A0AA41Y588"/>
<comment type="caution">
    <text evidence="9">The sequence shown here is derived from an EMBL/GenBank/DDBJ whole genome shotgun (WGS) entry which is preliminary data.</text>
</comment>
<feature type="domain" description="Mechanosensitive ion channel MscS" evidence="8">
    <location>
        <begin position="149"/>
        <end position="215"/>
    </location>
</feature>
<dbReference type="Proteomes" id="UP001163821">
    <property type="component" value="Unassembled WGS sequence"/>
</dbReference>
<feature type="transmembrane region" description="Helical" evidence="6">
    <location>
        <begin position="66"/>
        <end position="83"/>
    </location>
</feature>